<protein>
    <submittedName>
        <fullName evidence="1">Uncharacterized protein</fullName>
    </submittedName>
</protein>
<dbReference type="AlphaFoldDB" id="B8GGK2"/>
<proteinExistence type="predicted"/>
<dbReference type="STRING" id="521011.Mpal_0903"/>
<name>B8GGK2_METPE</name>
<dbReference type="KEGG" id="mpl:Mpal_0903"/>
<organism evidence="1 2">
    <name type="scientific">Methanosphaerula palustris (strain ATCC BAA-1556 / DSM 19958 / E1-9c)</name>
    <dbReference type="NCBI Taxonomy" id="521011"/>
    <lineage>
        <taxon>Archaea</taxon>
        <taxon>Methanobacteriati</taxon>
        <taxon>Methanobacteriota</taxon>
        <taxon>Stenosarchaea group</taxon>
        <taxon>Methanomicrobia</taxon>
        <taxon>Methanomicrobiales</taxon>
        <taxon>Methanoregulaceae</taxon>
        <taxon>Methanosphaerula</taxon>
    </lineage>
</organism>
<evidence type="ECO:0000313" key="1">
    <source>
        <dbReference type="EMBL" id="ACL16257.1"/>
    </source>
</evidence>
<reference evidence="1 2" key="1">
    <citation type="journal article" date="2015" name="Genome Announc.">
        <title>Complete Genome Sequence of Methanosphaerula palustris E1-9CT, a Hydrogenotrophic Methanogen Isolated from a Minerotrophic Fen Peatland.</title>
        <authorList>
            <person name="Cadillo-Quiroz H."/>
            <person name="Browne P."/>
            <person name="Kyrpides N."/>
            <person name="Woyke T."/>
            <person name="Goodwin L."/>
            <person name="Detter C."/>
            <person name="Yavitt J.B."/>
            <person name="Zinder S.H."/>
        </authorList>
    </citation>
    <scope>NUCLEOTIDE SEQUENCE [LARGE SCALE GENOMIC DNA]</scope>
    <source>
        <strain evidence="2">ATCC BAA-1556 / DSM 19958 / E1-9c</strain>
    </source>
</reference>
<gene>
    <name evidence="1" type="ordered locus">Mpal_0903</name>
</gene>
<dbReference type="Proteomes" id="UP000002457">
    <property type="component" value="Chromosome"/>
</dbReference>
<sequence>MEGKTRKNFVKTSIAPDSLKQVMLFSTISLEPNRNT</sequence>
<evidence type="ECO:0000313" key="2">
    <source>
        <dbReference type="Proteomes" id="UP000002457"/>
    </source>
</evidence>
<accession>B8GGK2</accession>
<keyword evidence="2" id="KW-1185">Reference proteome</keyword>
<dbReference type="EMBL" id="CP001338">
    <property type="protein sequence ID" value="ACL16257.1"/>
    <property type="molecule type" value="Genomic_DNA"/>
</dbReference>
<dbReference type="HOGENOM" id="CLU_3353909_0_0_2"/>